<dbReference type="Proteomes" id="UP000624709">
    <property type="component" value="Unassembled WGS sequence"/>
</dbReference>
<dbReference type="RefSeq" id="WP_203823251.1">
    <property type="nucleotide sequence ID" value="NZ_BAAATY010000009.1"/>
</dbReference>
<gene>
    <name evidence="1" type="ORF">Apa02nite_000300</name>
</gene>
<evidence type="ECO:0000313" key="2">
    <source>
        <dbReference type="Proteomes" id="UP000624709"/>
    </source>
</evidence>
<proteinExistence type="predicted"/>
<dbReference type="EMBL" id="BOMS01000001">
    <property type="protein sequence ID" value="GIE63922.1"/>
    <property type="molecule type" value="Genomic_DNA"/>
</dbReference>
<evidence type="ECO:0000313" key="1">
    <source>
        <dbReference type="EMBL" id="GIE63922.1"/>
    </source>
</evidence>
<keyword evidence="2" id="KW-1185">Reference proteome</keyword>
<organism evidence="1 2">
    <name type="scientific">Actinoplanes palleronii</name>
    <dbReference type="NCBI Taxonomy" id="113570"/>
    <lineage>
        <taxon>Bacteria</taxon>
        <taxon>Bacillati</taxon>
        <taxon>Actinomycetota</taxon>
        <taxon>Actinomycetes</taxon>
        <taxon>Micromonosporales</taxon>
        <taxon>Micromonosporaceae</taxon>
        <taxon>Actinoplanes</taxon>
    </lineage>
</organism>
<reference evidence="1 2" key="1">
    <citation type="submission" date="2021-01" db="EMBL/GenBank/DDBJ databases">
        <title>Whole genome shotgun sequence of Actinoplanes palleronii NBRC 14916.</title>
        <authorList>
            <person name="Komaki H."/>
            <person name="Tamura T."/>
        </authorList>
    </citation>
    <scope>NUCLEOTIDE SEQUENCE [LARGE SCALE GENOMIC DNA]</scope>
    <source>
        <strain evidence="1 2">NBRC 14916</strain>
    </source>
</reference>
<protein>
    <submittedName>
        <fullName evidence="1">Uncharacterized protein</fullName>
    </submittedName>
</protein>
<comment type="caution">
    <text evidence="1">The sequence shown here is derived from an EMBL/GenBank/DDBJ whole genome shotgun (WGS) entry which is preliminary data.</text>
</comment>
<name>A0ABQ4AZQ7_9ACTN</name>
<sequence length="114" mass="12477">MRDGTPVSRGRQRSAVVTRGDRSAALLLSSWQRQFRLSLRAGRSTMLAGPAPDLVTAAAPARLWLGGARPGEVAARWPFLGSVALAEARERGDRRETMWLHLSENHYADPLSLS</sequence>
<accession>A0ABQ4AZQ7</accession>